<feature type="region of interest" description="Disordered" evidence="5">
    <location>
        <begin position="1143"/>
        <end position="1238"/>
    </location>
</feature>
<dbReference type="InterPro" id="IPR000884">
    <property type="entry name" value="TSP1_rpt"/>
</dbReference>
<keyword evidence="4" id="KW-0677">Repeat</keyword>
<dbReference type="FunFam" id="2.20.100.10:FF:000005">
    <property type="entry name" value="ADAM metallopeptidase with thrombospondin type 1 motif 9"/>
    <property type="match status" value="1"/>
</dbReference>
<keyword evidence="3 6" id="KW-0732">Signal</keyword>
<feature type="region of interest" description="Disordered" evidence="5">
    <location>
        <begin position="827"/>
        <end position="846"/>
    </location>
</feature>
<dbReference type="GO" id="GO:0006508">
    <property type="term" value="P:proteolysis"/>
    <property type="evidence" value="ECO:0007669"/>
    <property type="project" value="TreeGrafter"/>
</dbReference>
<comment type="caution">
    <text evidence="8">The sequence shown here is derived from an EMBL/GenBank/DDBJ whole genome shotgun (WGS) entry which is preliminary data.</text>
</comment>
<comment type="subcellular location">
    <subcellularLocation>
        <location evidence="1">Secreted</location>
    </subcellularLocation>
</comment>
<dbReference type="InterPro" id="IPR036383">
    <property type="entry name" value="TSP1_rpt_sf"/>
</dbReference>
<evidence type="ECO:0000256" key="6">
    <source>
        <dbReference type="SAM" id="SignalP"/>
    </source>
</evidence>
<proteinExistence type="predicted"/>
<dbReference type="InterPro" id="IPR010294">
    <property type="entry name" value="ADAMTS_spacer1"/>
</dbReference>
<dbReference type="GO" id="GO:0030198">
    <property type="term" value="P:extracellular matrix organization"/>
    <property type="evidence" value="ECO:0007669"/>
    <property type="project" value="TreeGrafter"/>
</dbReference>
<dbReference type="STRING" id="947166.A0A1D1UTT4"/>
<dbReference type="PROSITE" id="PS50900">
    <property type="entry name" value="PLAC"/>
    <property type="match status" value="1"/>
</dbReference>
<dbReference type="InterPro" id="IPR050439">
    <property type="entry name" value="ADAMTS_ADAMTS-like"/>
</dbReference>
<dbReference type="Gene3D" id="2.60.120.830">
    <property type="match status" value="1"/>
</dbReference>
<dbReference type="Pfam" id="PF19030">
    <property type="entry name" value="TSP1_ADAMTS"/>
    <property type="match status" value="6"/>
</dbReference>
<dbReference type="PANTHER" id="PTHR13723:SF281">
    <property type="entry name" value="PAPILIN"/>
    <property type="match status" value="1"/>
</dbReference>
<evidence type="ECO:0000256" key="3">
    <source>
        <dbReference type="ARBA" id="ARBA00022729"/>
    </source>
</evidence>
<evidence type="ECO:0000256" key="4">
    <source>
        <dbReference type="ARBA" id="ARBA00022737"/>
    </source>
</evidence>
<evidence type="ECO:0000259" key="7">
    <source>
        <dbReference type="PROSITE" id="PS50900"/>
    </source>
</evidence>
<dbReference type="InterPro" id="IPR010909">
    <property type="entry name" value="PLAC"/>
</dbReference>
<evidence type="ECO:0000256" key="2">
    <source>
        <dbReference type="ARBA" id="ARBA00022525"/>
    </source>
</evidence>
<dbReference type="PANTHER" id="PTHR13723">
    <property type="entry name" value="ADAMTS A DISINTEGRIN AND METALLOPROTEASE WITH THROMBOSPONDIN MOTIFS PROTEASE"/>
    <property type="match status" value="1"/>
</dbReference>
<feature type="signal peptide" evidence="6">
    <location>
        <begin position="1"/>
        <end position="22"/>
    </location>
</feature>
<dbReference type="Pfam" id="PF05986">
    <property type="entry name" value="ADAMTS_spacer1"/>
    <property type="match status" value="1"/>
</dbReference>
<dbReference type="GO" id="GO:0031012">
    <property type="term" value="C:extracellular matrix"/>
    <property type="evidence" value="ECO:0007669"/>
    <property type="project" value="TreeGrafter"/>
</dbReference>
<dbReference type="PROSITE" id="PS50092">
    <property type="entry name" value="TSP1"/>
    <property type="match status" value="5"/>
</dbReference>
<keyword evidence="9" id="KW-1185">Reference proteome</keyword>
<dbReference type="AlphaFoldDB" id="A0A1D1UTT4"/>
<evidence type="ECO:0000313" key="9">
    <source>
        <dbReference type="Proteomes" id="UP000186922"/>
    </source>
</evidence>
<feature type="compositionally biased region" description="Basic and acidic residues" evidence="5">
    <location>
        <begin position="1211"/>
        <end position="1226"/>
    </location>
</feature>
<dbReference type="SMART" id="SM00209">
    <property type="entry name" value="TSP1"/>
    <property type="match status" value="7"/>
</dbReference>
<reference evidence="8 9" key="1">
    <citation type="journal article" date="2016" name="Nat. Commun.">
        <title>Extremotolerant tardigrade genome and improved radiotolerance of human cultured cells by tardigrade-unique protein.</title>
        <authorList>
            <person name="Hashimoto T."/>
            <person name="Horikawa D.D."/>
            <person name="Saito Y."/>
            <person name="Kuwahara H."/>
            <person name="Kozuka-Hata H."/>
            <person name="Shin-I T."/>
            <person name="Minakuchi Y."/>
            <person name="Ohishi K."/>
            <person name="Motoyama A."/>
            <person name="Aizu T."/>
            <person name="Enomoto A."/>
            <person name="Kondo K."/>
            <person name="Tanaka S."/>
            <person name="Hara Y."/>
            <person name="Koshikawa S."/>
            <person name="Sagara H."/>
            <person name="Miura T."/>
            <person name="Yokobori S."/>
            <person name="Miyagawa K."/>
            <person name="Suzuki Y."/>
            <person name="Kubo T."/>
            <person name="Oyama M."/>
            <person name="Kohara Y."/>
            <person name="Fujiyama A."/>
            <person name="Arakawa K."/>
            <person name="Katayama T."/>
            <person name="Toyoda A."/>
            <person name="Kunieda T."/>
        </authorList>
    </citation>
    <scope>NUCLEOTIDE SEQUENCE [LARGE SCALE GENOMIC DNA]</scope>
    <source>
        <strain evidence="8 9">YOKOZUNA-1</strain>
    </source>
</reference>
<gene>
    <name evidence="8" type="primary">RvY_03439</name>
    <name evidence="8" type="synonym">RvY_03439.1</name>
    <name evidence="8" type="ORF">RvY_03439-1</name>
</gene>
<protein>
    <recommendedName>
        <fullName evidence="7">PLAC domain-containing protein</fullName>
    </recommendedName>
</protein>
<dbReference type="GO" id="GO:0005576">
    <property type="term" value="C:extracellular region"/>
    <property type="evidence" value="ECO:0007669"/>
    <property type="project" value="UniProtKB-SubCell"/>
</dbReference>
<evidence type="ECO:0000256" key="1">
    <source>
        <dbReference type="ARBA" id="ARBA00004613"/>
    </source>
</evidence>
<feature type="compositionally biased region" description="Polar residues" evidence="5">
    <location>
        <begin position="829"/>
        <end position="845"/>
    </location>
</feature>
<organism evidence="8 9">
    <name type="scientific">Ramazzottius varieornatus</name>
    <name type="common">Water bear</name>
    <name type="synonym">Tardigrade</name>
    <dbReference type="NCBI Taxonomy" id="947166"/>
    <lineage>
        <taxon>Eukaryota</taxon>
        <taxon>Metazoa</taxon>
        <taxon>Ecdysozoa</taxon>
        <taxon>Tardigrada</taxon>
        <taxon>Eutardigrada</taxon>
        <taxon>Parachela</taxon>
        <taxon>Hypsibioidea</taxon>
        <taxon>Ramazzottiidae</taxon>
        <taxon>Ramazzottius</taxon>
    </lineage>
</organism>
<dbReference type="Pfam" id="PF00090">
    <property type="entry name" value="TSP_1"/>
    <property type="match status" value="1"/>
</dbReference>
<feature type="chain" id="PRO_5008897619" description="PLAC domain-containing protein" evidence="6">
    <location>
        <begin position="23"/>
        <end position="1268"/>
    </location>
</feature>
<feature type="compositionally biased region" description="Basic and acidic residues" evidence="5">
    <location>
        <begin position="1157"/>
        <end position="1167"/>
    </location>
</feature>
<sequence length="1268" mass="138852">MWSVYLFLLLLRSTGFLVNVAAQSAEDILLSHSRNAAEAPSIVVNLTLQSEDGAYVDSRQITVTISPPVDYPSTSSSTDPNAVAEARQLWTWTAFTSWSSCSATCGWGVQSAERFCVLVSGLHVVQAAPTVDPCLQQDVYHSNLITTSAGGISGAGLSSQKQYRRCEMPACHSPPSSYIPRAPPHHHNALDEFPIAAEGDARFQLCADFDEKEFSQGTKYSWIPFQTVHAPCALLCRPSTERFYVSFANQVPDGLSCERLPDASDVRWDGTMDSSSTTSISGVCLNGSCQAIGCDGIIGSVKRVDACGICQGDGSNCQKIKMEFTEENLPRGHNKIGTIPRGACNITLTEQRPSGNVFALRTTQGFFLNGEWTASPTGQYGAAGTVFNYQHVTNGNSLRRHGERVTAKGPLTSDIDIVLVTKTRNVGVTLEYTISNDRSNIPSRRHRADNYIDVPNAAAEVHRGDIPSIAEDFVETPLRVEALPTTTQRPPERFRWTVAGYSACSRTCGKGVKHSTIACMLDGAERRIVDDRYCANVVRPATFQEQCNLPSCPGEWAYGEWSQCSVTCGAGTETRQVRCRQAQSDGVMADVSDDVCGSKPSQGIIRPCQRPACSSYSWRSGQWSPCDASCGRGSQQRMVKCYDNTYGMEVSDEQCRGSKPAESQACEGGSCRGIWLMSDWAPKCSNGCGQGETTRHVVCYKDGRQQDARKCDATQRPQTRQTCHSQKDCGGRWYEGPWSDCSADCGVGSQTRDVICLRARDYERAYNPQCEVLDESECKYHPKPESRRQCQGPACHAGSWYMSDWSPCSHSCGVGARSRQVTCLDHNKNPSNDCPDNSKPTSMESCGNDICTQDDYYPRRAQSSQPSSFIPRPPVDLNNKAGTLYDAAPQQDYRGPIDLNNKAGTLYDAAPQQDYRPPIDLNNKAGTLYDAAPQADYRPPIDLNNKAGTLYDAAPQQDYRGPIDLNNKAGTLYDAAPQQDYRPPIDLNNKAGTLYDAAPQADYRPPIDLNNKAGTLYDAAPQQDYRPPIDLNNKAGTLYDAAPQQDYRPPIDLNNKAGTLYDAAPQADYRPPVDLNNKAGTLYDAAPQADYRPPIDLNNKAGTLYDAAAQQDYRPAVDLNNKAATLYDAAPQEDYRPPIDLNNKAGTLYDTQAPARRTHDTGRRGAEGHNGPMPPAGSKRRAVASPSGMVDIDVTPRRSRKRTEAAQDNTVTDHAESGSSKRDSKLAKNGTGHGKTCTDRMERCKTVKELAFCRYDYYKKMCCKSCSA</sequence>
<name>A0A1D1UTT4_RAMVA</name>
<dbReference type="SUPFAM" id="SSF82895">
    <property type="entry name" value="TSP-1 type 1 repeat"/>
    <property type="match status" value="6"/>
</dbReference>
<dbReference type="OrthoDB" id="6487517at2759"/>
<dbReference type="Gene3D" id="2.20.100.10">
    <property type="entry name" value="Thrombospondin type-1 (TSP1) repeat"/>
    <property type="match status" value="7"/>
</dbReference>
<keyword evidence="2" id="KW-0964">Secreted</keyword>
<dbReference type="Proteomes" id="UP000186922">
    <property type="component" value="Unassembled WGS sequence"/>
</dbReference>
<evidence type="ECO:0000313" key="8">
    <source>
        <dbReference type="EMBL" id="GAU91122.1"/>
    </source>
</evidence>
<dbReference type="Pfam" id="PF08686">
    <property type="entry name" value="PLAC"/>
    <property type="match status" value="1"/>
</dbReference>
<accession>A0A1D1UTT4</accession>
<dbReference type="GO" id="GO:0004222">
    <property type="term" value="F:metalloendopeptidase activity"/>
    <property type="evidence" value="ECO:0007669"/>
    <property type="project" value="TreeGrafter"/>
</dbReference>
<evidence type="ECO:0000256" key="5">
    <source>
        <dbReference type="SAM" id="MobiDB-lite"/>
    </source>
</evidence>
<dbReference type="EMBL" id="BDGG01000002">
    <property type="protein sequence ID" value="GAU91122.1"/>
    <property type="molecule type" value="Genomic_DNA"/>
</dbReference>
<feature type="domain" description="PLAC" evidence="7">
    <location>
        <begin position="1233"/>
        <end position="1268"/>
    </location>
</feature>